<evidence type="ECO:0008006" key="3">
    <source>
        <dbReference type="Google" id="ProtNLM"/>
    </source>
</evidence>
<evidence type="ECO:0000313" key="2">
    <source>
        <dbReference type="Proteomes" id="UP000652567"/>
    </source>
</evidence>
<dbReference type="AlphaFoldDB" id="A0A928UZW4"/>
<evidence type="ECO:0000313" key="1">
    <source>
        <dbReference type="EMBL" id="MBE8716275.1"/>
    </source>
</evidence>
<dbReference type="Proteomes" id="UP000652567">
    <property type="component" value="Unassembled WGS sequence"/>
</dbReference>
<gene>
    <name evidence="1" type="ORF">C4F51_03635</name>
</gene>
<dbReference type="EMBL" id="PRDL01000001">
    <property type="protein sequence ID" value="MBE8716275.1"/>
    <property type="molecule type" value="Genomic_DNA"/>
</dbReference>
<organism evidence="1 2">
    <name type="scientific">Cellvibrio polysaccharolyticus</name>
    <dbReference type="NCBI Taxonomy" id="2082724"/>
    <lineage>
        <taxon>Bacteria</taxon>
        <taxon>Pseudomonadati</taxon>
        <taxon>Pseudomonadota</taxon>
        <taxon>Gammaproteobacteria</taxon>
        <taxon>Cellvibrionales</taxon>
        <taxon>Cellvibrionaceae</taxon>
        <taxon>Cellvibrio</taxon>
    </lineage>
</organism>
<comment type="caution">
    <text evidence="1">The sequence shown here is derived from an EMBL/GenBank/DDBJ whole genome shotgun (WGS) entry which is preliminary data.</text>
</comment>
<protein>
    <recommendedName>
        <fullName evidence="3">Outer membrane protein beta-barrel domain-containing protein</fullName>
    </recommendedName>
</protein>
<reference evidence="1" key="1">
    <citation type="submission" date="2018-07" db="EMBL/GenBank/DDBJ databases">
        <title>Genome assembly of strain Ka43.</title>
        <authorList>
            <person name="Kukolya J."/>
            <person name="Nagy I."/>
            <person name="Horvath B."/>
            <person name="Toth A."/>
        </authorList>
    </citation>
    <scope>NUCLEOTIDE SEQUENCE</scope>
    <source>
        <strain evidence="1">KB43</strain>
    </source>
</reference>
<accession>A0A928UZW4</accession>
<keyword evidence="2" id="KW-1185">Reference proteome</keyword>
<sequence>MRHHCQPPSKHRFQKKKISSVSANCLKLWICKTQPHQGQHMKKYIAFLTALLVAEGALAQQSPVEFHASGQAVMTRIKAAGEHFSPTLFQFKADAQLTEGFFDGVGLQGVIGVPISDDKENNLTVDIKQQSAAYVTFTSPNSEPDDLKFVLFVGYASTELESHLSTLDLKVKDKYAGTSYGFSLQQRMFANKPVYLTLDCARYYKKSDMKIDGCGLGATYAF</sequence>
<name>A0A928UZW4_9GAMM</name>
<proteinExistence type="predicted"/>